<accession>A0A917EKK6</accession>
<reference evidence="1" key="2">
    <citation type="submission" date="2020-09" db="EMBL/GenBank/DDBJ databases">
        <authorList>
            <person name="Sun Q."/>
            <person name="Zhou Y."/>
        </authorList>
    </citation>
    <scope>NUCLEOTIDE SEQUENCE</scope>
    <source>
        <strain evidence="1">CGMCC 1.16012</strain>
    </source>
</reference>
<gene>
    <name evidence="1" type="ORF">GCM10011517_26690</name>
</gene>
<dbReference type="RefSeq" id="WP_188720525.1">
    <property type="nucleotide sequence ID" value="NZ_BMKN01000002.1"/>
</dbReference>
<sequence>MFRLIRLVILLMVSFLAGALYERNHQGELCEQSGGQWMRAGFCSE</sequence>
<evidence type="ECO:0000313" key="2">
    <source>
        <dbReference type="Proteomes" id="UP000606730"/>
    </source>
</evidence>
<dbReference type="AlphaFoldDB" id="A0A917EKK6"/>
<organism evidence="1 2">
    <name type="scientific">Actibacterium pelagium</name>
    <dbReference type="NCBI Taxonomy" id="2029103"/>
    <lineage>
        <taxon>Bacteria</taxon>
        <taxon>Pseudomonadati</taxon>
        <taxon>Pseudomonadota</taxon>
        <taxon>Alphaproteobacteria</taxon>
        <taxon>Rhodobacterales</taxon>
        <taxon>Roseobacteraceae</taxon>
        <taxon>Actibacterium</taxon>
    </lineage>
</organism>
<dbReference type="Proteomes" id="UP000606730">
    <property type="component" value="Unassembled WGS sequence"/>
</dbReference>
<reference evidence="1" key="1">
    <citation type="journal article" date="2014" name="Int. J. Syst. Evol. Microbiol.">
        <title>Complete genome sequence of Corynebacterium casei LMG S-19264T (=DSM 44701T), isolated from a smear-ripened cheese.</title>
        <authorList>
            <consortium name="US DOE Joint Genome Institute (JGI-PGF)"/>
            <person name="Walter F."/>
            <person name="Albersmeier A."/>
            <person name="Kalinowski J."/>
            <person name="Ruckert C."/>
        </authorList>
    </citation>
    <scope>NUCLEOTIDE SEQUENCE</scope>
    <source>
        <strain evidence="1">CGMCC 1.16012</strain>
    </source>
</reference>
<evidence type="ECO:0000313" key="1">
    <source>
        <dbReference type="EMBL" id="GGE57581.1"/>
    </source>
</evidence>
<proteinExistence type="predicted"/>
<name>A0A917EKK6_9RHOB</name>
<protein>
    <submittedName>
        <fullName evidence="1">Uncharacterized protein</fullName>
    </submittedName>
</protein>
<comment type="caution">
    <text evidence="1">The sequence shown here is derived from an EMBL/GenBank/DDBJ whole genome shotgun (WGS) entry which is preliminary data.</text>
</comment>
<dbReference type="EMBL" id="BMKN01000002">
    <property type="protein sequence ID" value="GGE57581.1"/>
    <property type="molecule type" value="Genomic_DNA"/>
</dbReference>
<keyword evidence="2" id="KW-1185">Reference proteome</keyword>